<dbReference type="EMBL" id="GGEC01046842">
    <property type="protein sequence ID" value="MBX27326.1"/>
    <property type="molecule type" value="Transcribed_RNA"/>
</dbReference>
<reference evidence="1" key="1">
    <citation type="submission" date="2018-02" db="EMBL/GenBank/DDBJ databases">
        <title>Rhizophora mucronata_Transcriptome.</title>
        <authorList>
            <person name="Meera S.P."/>
            <person name="Sreeshan A."/>
            <person name="Augustine A."/>
        </authorList>
    </citation>
    <scope>NUCLEOTIDE SEQUENCE</scope>
    <source>
        <tissue evidence="1">Leaf</tissue>
    </source>
</reference>
<sequence length="83" mass="10086">MQMDCRRLFTVNTDYVSSSLDKIGHTLFRLHNHQMYIQRKVRHRAQGIHHKRSDCDVWNKTTIHYINMNPIRTCRLHSFYLLS</sequence>
<proteinExistence type="predicted"/>
<dbReference type="AlphaFoldDB" id="A0A2P2MAV8"/>
<organism evidence="1">
    <name type="scientific">Rhizophora mucronata</name>
    <name type="common">Asiatic mangrove</name>
    <dbReference type="NCBI Taxonomy" id="61149"/>
    <lineage>
        <taxon>Eukaryota</taxon>
        <taxon>Viridiplantae</taxon>
        <taxon>Streptophyta</taxon>
        <taxon>Embryophyta</taxon>
        <taxon>Tracheophyta</taxon>
        <taxon>Spermatophyta</taxon>
        <taxon>Magnoliopsida</taxon>
        <taxon>eudicotyledons</taxon>
        <taxon>Gunneridae</taxon>
        <taxon>Pentapetalae</taxon>
        <taxon>rosids</taxon>
        <taxon>fabids</taxon>
        <taxon>Malpighiales</taxon>
        <taxon>Rhizophoraceae</taxon>
        <taxon>Rhizophora</taxon>
    </lineage>
</organism>
<protein>
    <submittedName>
        <fullName evidence="1">Uncharacterized protein</fullName>
    </submittedName>
</protein>
<accession>A0A2P2MAV8</accession>
<name>A0A2P2MAV8_RHIMU</name>
<evidence type="ECO:0000313" key="1">
    <source>
        <dbReference type="EMBL" id="MBX27326.1"/>
    </source>
</evidence>